<feature type="region of interest" description="Disordered" evidence="1">
    <location>
        <begin position="1"/>
        <end position="62"/>
    </location>
</feature>
<keyword evidence="3" id="KW-1185">Reference proteome</keyword>
<evidence type="ECO:0000256" key="1">
    <source>
        <dbReference type="SAM" id="MobiDB-lite"/>
    </source>
</evidence>
<organism evidence="2 3">
    <name type="scientific">Streptomyces reniochalinae</name>
    <dbReference type="NCBI Taxonomy" id="2250578"/>
    <lineage>
        <taxon>Bacteria</taxon>
        <taxon>Bacillati</taxon>
        <taxon>Actinomycetota</taxon>
        <taxon>Actinomycetes</taxon>
        <taxon>Kitasatosporales</taxon>
        <taxon>Streptomycetaceae</taxon>
        <taxon>Streptomyces</taxon>
    </lineage>
</organism>
<accession>A0A367EF47</accession>
<dbReference type="AlphaFoldDB" id="A0A367EF47"/>
<gene>
    <name evidence="2" type="ORF">DQ392_21435</name>
</gene>
<comment type="caution">
    <text evidence="2">The sequence shown here is derived from an EMBL/GenBank/DDBJ whole genome shotgun (WGS) entry which is preliminary data.</text>
</comment>
<evidence type="ECO:0000313" key="2">
    <source>
        <dbReference type="EMBL" id="RCG16671.1"/>
    </source>
</evidence>
<reference evidence="2 3" key="1">
    <citation type="submission" date="2018-06" db="EMBL/GenBank/DDBJ databases">
        <title>Streptomyces reniochalinae sp. nov. and Streptomyces diacarnus sp. nov. from marine sponges.</title>
        <authorList>
            <person name="Li L."/>
        </authorList>
    </citation>
    <scope>NUCLEOTIDE SEQUENCE [LARGE SCALE GENOMIC DNA]</scope>
    <source>
        <strain evidence="2 3">LHW50302</strain>
    </source>
</reference>
<evidence type="ECO:0000313" key="3">
    <source>
        <dbReference type="Proteomes" id="UP000253507"/>
    </source>
</evidence>
<dbReference type="Proteomes" id="UP000253507">
    <property type="component" value="Unassembled WGS sequence"/>
</dbReference>
<dbReference type="EMBL" id="QOIM01000038">
    <property type="protein sequence ID" value="RCG16671.1"/>
    <property type="molecule type" value="Genomic_DNA"/>
</dbReference>
<protein>
    <submittedName>
        <fullName evidence="2">Uncharacterized protein</fullName>
    </submittedName>
</protein>
<sequence>MSFEQEWTQLKAGRAADGPAVQLDHALPPDGAGRDPAPDAPDLTRATMKRSPVPCAIGTELL</sequence>
<proteinExistence type="predicted"/>
<name>A0A367EF47_9ACTN</name>